<dbReference type="InterPro" id="IPR002130">
    <property type="entry name" value="Cyclophilin-type_PPIase_dom"/>
</dbReference>
<dbReference type="PROSITE" id="PS00170">
    <property type="entry name" value="CSA_PPIASE_1"/>
    <property type="match status" value="1"/>
</dbReference>
<sequence>MAENKQYEKAPEMQLQAGARYEAIVHTDQGDFTIELLADKAPMTVNSFVFLARDGFFDDVIFHRVIKEFMIQGGDPTGTGRGGPGYRFRDELPPAHPYQPGIVAMANAGPNTNGSQFFVCTGEHSKGLNQAPNYTVFGKVSAGMDTVLAIAGQPVERSEMGEQSKPVKPTVIQSVEIIEYDA</sequence>
<evidence type="ECO:0000259" key="6">
    <source>
        <dbReference type="PROSITE" id="PS50072"/>
    </source>
</evidence>
<organism evidence="7 8">
    <name type="scientific">Alicyclobacillus fodiniaquatilis</name>
    <dbReference type="NCBI Taxonomy" id="1661150"/>
    <lineage>
        <taxon>Bacteria</taxon>
        <taxon>Bacillati</taxon>
        <taxon>Bacillota</taxon>
        <taxon>Bacilli</taxon>
        <taxon>Bacillales</taxon>
        <taxon>Alicyclobacillaceae</taxon>
        <taxon>Alicyclobacillus</taxon>
    </lineage>
</organism>
<evidence type="ECO:0000256" key="3">
    <source>
        <dbReference type="ARBA" id="ARBA00023110"/>
    </source>
</evidence>
<dbReference type="Proteomes" id="UP001597079">
    <property type="component" value="Unassembled WGS sequence"/>
</dbReference>
<dbReference type="InterPro" id="IPR020892">
    <property type="entry name" value="Cyclophilin-type_PPIase_CS"/>
</dbReference>
<accession>A0ABW4JRA1</accession>
<evidence type="ECO:0000256" key="2">
    <source>
        <dbReference type="ARBA" id="ARBA00002388"/>
    </source>
</evidence>
<dbReference type="Gene3D" id="2.40.100.10">
    <property type="entry name" value="Cyclophilin-like"/>
    <property type="match status" value="1"/>
</dbReference>
<protein>
    <recommendedName>
        <fullName evidence="5">Peptidyl-prolyl cis-trans isomerase</fullName>
        <shortName evidence="5">PPIase</shortName>
        <ecNumber evidence="5">5.2.1.8</ecNumber>
    </recommendedName>
</protein>
<dbReference type="SUPFAM" id="SSF50891">
    <property type="entry name" value="Cyclophilin-like"/>
    <property type="match status" value="1"/>
</dbReference>
<evidence type="ECO:0000256" key="1">
    <source>
        <dbReference type="ARBA" id="ARBA00000971"/>
    </source>
</evidence>
<dbReference type="InterPro" id="IPR029000">
    <property type="entry name" value="Cyclophilin-like_dom_sf"/>
</dbReference>
<dbReference type="Pfam" id="PF00160">
    <property type="entry name" value="Pro_isomerase"/>
    <property type="match status" value="1"/>
</dbReference>
<proteinExistence type="inferred from homology"/>
<dbReference type="PANTHER" id="PTHR45625">
    <property type="entry name" value="PEPTIDYL-PROLYL CIS-TRANS ISOMERASE-RELATED"/>
    <property type="match status" value="1"/>
</dbReference>
<dbReference type="EC" id="5.2.1.8" evidence="5"/>
<dbReference type="GO" id="GO:0003755">
    <property type="term" value="F:peptidyl-prolyl cis-trans isomerase activity"/>
    <property type="evidence" value="ECO:0007669"/>
    <property type="project" value="UniProtKB-EC"/>
</dbReference>
<evidence type="ECO:0000256" key="4">
    <source>
        <dbReference type="ARBA" id="ARBA00023235"/>
    </source>
</evidence>
<evidence type="ECO:0000313" key="8">
    <source>
        <dbReference type="Proteomes" id="UP001597079"/>
    </source>
</evidence>
<dbReference type="PRINTS" id="PR00153">
    <property type="entry name" value="CSAPPISMRASE"/>
</dbReference>
<dbReference type="PANTHER" id="PTHR45625:SF4">
    <property type="entry name" value="PEPTIDYLPROLYL ISOMERASE DOMAIN AND WD REPEAT-CONTAINING PROTEIN 1"/>
    <property type="match status" value="1"/>
</dbReference>
<comment type="caution">
    <text evidence="7">The sequence shown here is derived from an EMBL/GenBank/DDBJ whole genome shotgun (WGS) entry which is preliminary data.</text>
</comment>
<keyword evidence="8" id="KW-1185">Reference proteome</keyword>
<gene>
    <name evidence="7" type="ORF">ACFSB2_23890</name>
</gene>
<evidence type="ECO:0000313" key="7">
    <source>
        <dbReference type="EMBL" id="MFD1677708.1"/>
    </source>
</evidence>
<feature type="domain" description="PPIase cyclophilin-type" evidence="6">
    <location>
        <begin position="26"/>
        <end position="177"/>
    </location>
</feature>
<keyword evidence="3 5" id="KW-0697">Rotamase</keyword>
<dbReference type="InterPro" id="IPR044666">
    <property type="entry name" value="Cyclophilin_A-like"/>
</dbReference>
<comment type="catalytic activity">
    <reaction evidence="1 5">
        <text>[protein]-peptidylproline (omega=180) = [protein]-peptidylproline (omega=0)</text>
        <dbReference type="Rhea" id="RHEA:16237"/>
        <dbReference type="Rhea" id="RHEA-COMP:10747"/>
        <dbReference type="Rhea" id="RHEA-COMP:10748"/>
        <dbReference type="ChEBI" id="CHEBI:83833"/>
        <dbReference type="ChEBI" id="CHEBI:83834"/>
        <dbReference type="EC" id="5.2.1.8"/>
    </reaction>
</comment>
<keyword evidence="4 5" id="KW-0413">Isomerase</keyword>
<evidence type="ECO:0000256" key="5">
    <source>
        <dbReference type="RuleBase" id="RU363019"/>
    </source>
</evidence>
<comment type="function">
    <text evidence="2 5">PPIases accelerate the folding of proteins. It catalyzes the cis-trans isomerization of proline imidic peptide bonds in oligopeptides.</text>
</comment>
<dbReference type="EMBL" id="JBHUCX010000099">
    <property type="protein sequence ID" value="MFD1677708.1"/>
    <property type="molecule type" value="Genomic_DNA"/>
</dbReference>
<dbReference type="CDD" id="cd00317">
    <property type="entry name" value="cyclophilin"/>
    <property type="match status" value="1"/>
</dbReference>
<dbReference type="RefSeq" id="WP_377945620.1">
    <property type="nucleotide sequence ID" value="NZ_JBHUCX010000099.1"/>
</dbReference>
<reference evidence="8" key="1">
    <citation type="journal article" date="2019" name="Int. J. Syst. Evol. Microbiol.">
        <title>The Global Catalogue of Microorganisms (GCM) 10K type strain sequencing project: providing services to taxonomists for standard genome sequencing and annotation.</title>
        <authorList>
            <consortium name="The Broad Institute Genomics Platform"/>
            <consortium name="The Broad Institute Genome Sequencing Center for Infectious Disease"/>
            <person name="Wu L."/>
            <person name="Ma J."/>
        </authorList>
    </citation>
    <scope>NUCLEOTIDE SEQUENCE [LARGE SCALE GENOMIC DNA]</scope>
    <source>
        <strain evidence="8">CGMCC 1.12286</strain>
    </source>
</reference>
<comment type="similarity">
    <text evidence="5">Belongs to the cyclophilin-type PPIase family.</text>
</comment>
<dbReference type="PROSITE" id="PS50072">
    <property type="entry name" value="CSA_PPIASE_2"/>
    <property type="match status" value="1"/>
</dbReference>
<name>A0ABW4JRA1_9BACL</name>